<reference evidence="1" key="2">
    <citation type="journal article" date="2017" name="Sci. Rep.">
        <title>Characterization of a new member of Iridoviridae, Shrimp hemocyte iridescent virus (SHIV), found in white leg shrimp (Litopenaeus vannamei).</title>
        <authorList>
            <person name="Qiu L."/>
            <person name="Chen M.M."/>
            <person name="Wan X.Y."/>
            <person name="Li C."/>
            <person name="Zhang Q.L."/>
            <person name="Wang R.Y."/>
            <person name="Cheng D.Y."/>
            <person name="Dong X."/>
            <person name="Yang B."/>
            <person name="Wang X.H."/>
            <person name="Xiang J.H."/>
            <person name="Huang J."/>
        </authorList>
    </citation>
    <scope>NUCLEOTIDE SEQUENCE [LARGE SCALE GENOMIC DNA]</scope>
    <source>
        <strain evidence="1">20141215</strain>
    </source>
</reference>
<reference evidence="1" key="1">
    <citation type="journal article" date="2017" name="Arch. Virol.">
        <title>Complete genome sequence of shrimp hemocyte iridescent virus (SHIV) isolated from white leg shrimp, Litopenaeus vannamei.</title>
        <authorList>
            <person name="Qiu L."/>
            <person name="Chen M.M."/>
            <person name="Wang R.Y."/>
            <person name="Wan X.Y."/>
            <person name="Li C."/>
            <person name="Zhang Q.L."/>
            <person name="Dong X."/>
            <person name="Yang B."/>
            <person name="Xiang J.H."/>
            <person name="Huang J."/>
        </authorList>
    </citation>
    <scope>NUCLEOTIDE SEQUENCE [LARGE SCALE GENOMIC DNA]</scope>
    <source>
        <strain evidence="1">20141215</strain>
    </source>
</reference>
<sequence length="552" mass="63411">MNTVSGETMTTTQEKFIISCINLLNAVPVKKKTGSLNKDLIKHGYVVRSNVSECVKQVLISQAITLNKTFYQTWESVAKKTREEIFIDQIFHYMLGVVHENPNFHYDNKVFHFKHLECLKISEIKERVKQMVYQKVALKNETIADVFTILNSDDIDFAKIQNRDSKIYCHVHFKIPPRYPEEILKCAMYEAIGELSIIKSKDLDEKIKNGKVHEINKWFLGNEQFMATLFNRFKPVFMSIKQHNESLKPCINKISKLSKTHHCPMKQQKPKEPETGYEIVRHLKFILKNRAPTTYKIRNGKMWCTRDRAEEIKKYMDMLEKILPRSIKQSENTRLAVPTSEKNFSGPFPIGTEFSDKSLIVGIYWKGERVDLDLSSNSLSGKVGWNAEFNRNGIIYSGDITSAPNGANEYLQFNKITCPQVVLVNMYNGGGNESVDMKIIVARCKPNQDVKQNRIVDESQIIATMDTTSEKKQKVLGVVFPSEDGVRFVLIDKVLGKMSKVGNWDDDSSILIEAFSKNNLYLDEYCKVDSKSPECDLSNESLSKDKMLNLFN</sequence>
<dbReference type="GeneID" id="65099935"/>
<proteinExistence type="predicted"/>
<keyword evidence="2" id="KW-1185">Reference proteome</keyword>
<organism evidence="1">
    <name type="scientific">Shrimp hemocyte iridescent virus</name>
    <dbReference type="NCBI Taxonomy" id="2039780"/>
    <lineage>
        <taxon>Viruses</taxon>
        <taxon>Varidnaviria</taxon>
        <taxon>Bamfordvirae</taxon>
        <taxon>Nucleocytoviricota</taxon>
        <taxon>Megaviricetes</taxon>
        <taxon>Pimascovirales</taxon>
        <taxon>Pimascovirales incertae sedis</taxon>
        <taxon>Iridoviridae</taxon>
        <taxon>Betairidovirinae</taxon>
        <taxon>Decapodiridovirus</taxon>
        <taxon>Decapodiridovirus litopenaeus1</taxon>
        <taxon>Decapod iridescent virus 1</taxon>
    </lineage>
</organism>
<name>A0A291B0Z5_9VIRU</name>
<evidence type="ECO:0000313" key="2">
    <source>
        <dbReference type="Proteomes" id="UP000297192"/>
    </source>
</evidence>
<dbReference type="Proteomes" id="UP000297192">
    <property type="component" value="Segment"/>
</dbReference>
<evidence type="ECO:0000313" key="1">
    <source>
        <dbReference type="EMBL" id="ATE87172.1"/>
    </source>
</evidence>
<dbReference type="EMBL" id="MF599468">
    <property type="protein sequence ID" value="ATE87172.1"/>
    <property type="molecule type" value="Genomic_DNA"/>
</dbReference>
<dbReference type="KEGG" id="vg:65099935"/>
<dbReference type="RefSeq" id="YP_010084915.1">
    <property type="nucleotide sequence ID" value="NC_055165.1"/>
</dbReference>
<gene>
    <name evidence="1" type="primary">163R</name>
</gene>
<accession>A0A291B0Z5</accession>
<protein>
    <submittedName>
        <fullName evidence="1">Uncharacterized protein</fullName>
    </submittedName>
</protein>